<keyword evidence="2" id="KW-1185">Reference proteome</keyword>
<reference evidence="1" key="1">
    <citation type="submission" date="2021-06" db="EMBL/GenBank/DDBJ databases">
        <authorList>
            <person name="Kallberg Y."/>
            <person name="Tangrot J."/>
            <person name="Rosling A."/>
        </authorList>
    </citation>
    <scope>NUCLEOTIDE SEQUENCE</scope>
    <source>
        <strain evidence="1">IL203A</strain>
    </source>
</reference>
<comment type="caution">
    <text evidence="1">The sequence shown here is derived from an EMBL/GenBank/DDBJ whole genome shotgun (WGS) entry which is preliminary data.</text>
</comment>
<name>A0ACA9NPU2_9GLOM</name>
<protein>
    <submittedName>
        <fullName evidence="1">16249_t:CDS:1</fullName>
    </submittedName>
</protein>
<feature type="non-terminal residue" evidence="1">
    <location>
        <position position="175"/>
    </location>
</feature>
<sequence>MLQKHHDEINQLVYYEANKFLNNDIERHCHDKQEIEIYDALLLEMQQILLNELIYLVEGINNITKVWSDKFYEEKSIEEIVSSTTYLYAFNYNNWDFLKETLNKVLKSQPKSQQLINLLQEFTEKIKSSSNDSSEGLFKDSSKDLSDDLSDDKVDSNKENQEFILLNPKKKRGKG</sequence>
<organism evidence="1 2">
    <name type="scientific">Dentiscutata heterogama</name>
    <dbReference type="NCBI Taxonomy" id="1316150"/>
    <lineage>
        <taxon>Eukaryota</taxon>
        <taxon>Fungi</taxon>
        <taxon>Fungi incertae sedis</taxon>
        <taxon>Mucoromycota</taxon>
        <taxon>Glomeromycotina</taxon>
        <taxon>Glomeromycetes</taxon>
        <taxon>Diversisporales</taxon>
        <taxon>Gigasporaceae</taxon>
        <taxon>Dentiscutata</taxon>
    </lineage>
</organism>
<evidence type="ECO:0000313" key="1">
    <source>
        <dbReference type="EMBL" id="CAG8670677.1"/>
    </source>
</evidence>
<dbReference type="EMBL" id="CAJVPU010019265">
    <property type="protein sequence ID" value="CAG8670677.1"/>
    <property type="molecule type" value="Genomic_DNA"/>
</dbReference>
<dbReference type="Proteomes" id="UP000789702">
    <property type="component" value="Unassembled WGS sequence"/>
</dbReference>
<accession>A0ACA9NPU2</accession>
<proteinExistence type="predicted"/>
<evidence type="ECO:0000313" key="2">
    <source>
        <dbReference type="Proteomes" id="UP000789702"/>
    </source>
</evidence>
<gene>
    <name evidence="1" type="ORF">DHETER_LOCUS10170</name>
</gene>